<dbReference type="InterPro" id="IPR050595">
    <property type="entry name" value="Bact_response_regulator"/>
</dbReference>
<dbReference type="SMART" id="SM00448">
    <property type="entry name" value="REC"/>
    <property type="match status" value="1"/>
</dbReference>
<dbReference type="RefSeq" id="WP_183411008.1">
    <property type="nucleotide sequence ID" value="NZ_JACHWY010000003.1"/>
</dbReference>
<feature type="modified residue" description="4-aspartylphosphate" evidence="2">
    <location>
        <position position="58"/>
    </location>
</feature>
<organism evidence="4 5">
    <name type="scientific">Litorivivens lipolytica</name>
    <dbReference type="NCBI Taxonomy" id="1524264"/>
    <lineage>
        <taxon>Bacteria</taxon>
        <taxon>Pseudomonadati</taxon>
        <taxon>Pseudomonadota</taxon>
        <taxon>Gammaproteobacteria</taxon>
        <taxon>Litorivivens</taxon>
    </lineage>
</organism>
<dbReference type="CDD" id="cd00156">
    <property type="entry name" value="REC"/>
    <property type="match status" value="1"/>
</dbReference>
<gene>
    <name evidence="4" type="ORF">FHR99_002483</name>
</gene>
<dbReference type="PANTHER" id="PTHR44591">
    <property type="entry name" value="STRESS RESPONSE REGULATOR PROTEIN 1"/>
    <property type="match status" value="1"/>
</dbReference>
<proteinExistence type="predicted"/>
<reference evidence="4 5" key="1">
    <citation type="submission" date="2020-08" db="EMBL/GenBank/DDBJ databases">
        <title>Genomic Encyclopedia of Type Strains, Phase III (KMG-III): the genomes of soil and plant-associated and newly described type strains.</title>
        <authorList>
            <person name="Whitman W."/>
        </authorList>
    </citation>
    <scope>NUCLEOTIDE SEQUENCE [LARGE SCALE GENOMIC DNA]</scope>
    <source>
        <strain evidence="4 5">CECT 8654</strain>
    </source>
</reference>
<keyword evidence="1 2" id="KW-0597">Phosphoprotein</keyword>
<feature type="domain" description="Response regulatory" evidence="3">
    <location>
        <begin position="8"/>
        <end position="123"/>
    </location>
</feature>
<evidence type="ECO:0000256" key="1">
    <source>
        <dbReference type="ARBA" id="ARBA00022553"/>
    </source>
</evidence>
<accession>A0A7W4W789</accession>
<comment type="caution">
    <text evidence="4">The sequence shown here is derived from an EMBL/GenBank/DDBJ whole genome shotgun (WGS) entry which is preliminary data.</text>
</comment>
<protein>
    <submittedName>
        <fullName evidence="4">CheY-like chemotaxis protein</fullName>
    </submittedName>
</protein>
<dbReference type="EMBL" id="JACHWY010000003">
    <property type="protein sequence ID" value="MBB3048209.1"/>
    <property type="molecule type" value="Genomic_DNA"/>
</dbReference>
<dbReference type="InterPro" id="IPR001789">
    <property type="entry name" value="Sig_transdc_resp-reg_receiver"/>
</dbReference>
<evidence type="ECO:0000256" key="2">
    <source>
        <dbReference type="PROSITE-ProRule" id="PRU00169"/>
    </source>
</evidence>
<keyword evidence="5" id="KW-1185">Reference proteome</keyword>
<name>A0A7W4W789_9GAMM</name>
<evidence type="ECO:0000259" key="3">
    <source>
        <dbReference type="PROSITE" id="PS50110"/>
    </source>
</evidence>
<dbReference type="AlphaFoldDB" id="A0A7W4W789"/>
<dbReference type="Pfam" id="PF00072">
    <property type="entry name" value="Response_reg"/>
    <property type="match status" value="1"/>
</dbReference>
<sequence length="140" mass="15311">MALIEPLNIVLVEDSYEDAVLISHMIKKLNSEHTVEHIGKVDDAIECLKKPFDLCLLDYTLGAYTGIDVLRALSGAPLQGPIALLTGNRNPRLRRDAIANGACSTLSKDYLTLDELAACIVESRDSFSCPSRKLAQSNPR</sequence>
<dbReference type="Gene3D" id="3.40.50.2300">
    <property type="match status" value="1"/>
</dbReference>
<dbReference type="InterPro" id="IPR011006">
    <property type="entry name" value="CheY-like_superfamily"/>
</dbReference>
<dbReference type="PANTHER" id="PTHR44591:SF3">
    <property type="entry name" value="RESPONSE REGULATORY DOMAIN-CONTAINING PROTEIN"/>
    <property type="match status" value="1"/>
</dbReference>
<dbReference type="SUPFAM" id="SSF52172">
    <property type="entry name" value="CheY-like"/>
    <property type="match status" value="1"/>
</dbReference>
<evidence type="ECO:0000313" key="4">
    <source>
        <dbReference type="EMBL" id="MBB3048209.1"/>
    </source>
</evidence>
<evidence type="ECO:0000313" key="5">
    <source>
        <dbReference type="Proteomes" id="UP000537130"/>
    </source>
</evidence>
<dbReference type="Proteomes" id="UP000537130">
    <property type="component" value="Unassembled WGS sequence"/>
</dbReference>
<dbReference type="PROSITE" id="PS50110">
    <property type="entry name" value="RESPONSE_REGULATORY"/>
    <property type="match status" value="1"/>
</dbReference>
<dbReference type="GO" id="GO:0000160">
    <property type="term" value="P:phosphorelay signal transduction system"/>
    <property type="evidence" value="ECO:0007669"/>
    <property type="project" value="InterPro"/>
</dbReference>